<dbReference type="InterPro" id="IPR041482">
    <property type="entry name" value="LSDAT_prok"/>
</dbReference>
<evidence type="ECO:0000256" key="1">
    <source>
        <dbReference type="ARBA" id="ARBA00004141"/>
    </source>
</evidence>
<dbReference type="Pfam" id="PF18171">
    <property type="entry name" value="LSDAT_prok"/>
    <property type="match status" value="1"/>
</dbReference>
<reference evidence="8 9" key="1">
    <citation type="submission" date="2020-08" db="EMBL/GenBank/DDBJ databases">
        <authorList>
            <person name="Hejnol A."/>
        </authorList>
    </citation>
    <scope>NUCLEOTIDE SEQUENCE [LARGE SCALE GENOMIC DNA]</scope>
</reference>
<evidence type="ECO:0000259" key="7">
    <source>
        <dbReference type="Pfam" id="PF25508"/>
    </source>
</evidence>
<feature type="domain" description="TRPM-like" evidence="7">
    <location>
        <begin position="1097"/>
        <end position="1207"/>
    </location>
</feature>
<organism evidence="8 9">
    <name type="scientific">Dimorphilus gyrociliatus</name>
    <dbReference type="NCBI Taxonomy" id="2664684"/>
    <lineage>
        <taxon>Eukaryota</taxon>
        <taxon>Metazoa</taxon>
        <taxon>Spiralia</taxon>
        <taxon>Lophotrochozoa</taxon>
        <taxon>Annelida</taxon>
        <taxon>Polychaeta</taxon>
        <taxon>Polychaeta incertae sedis</taxon>
        <taxon>Dinophilidae</taxon>
        <taxon>Dimorphilus</taxon>
    </lineage>
</organism>
<dbReference type="EMBL" id="CAJFCJ010000045">
    <property type="protein sequence ID" value="CAD5126374.1"/>
    <property type="molecule type" value="Genomic_DNA"/>
</dbReference>
<dbReference type="InterPro" id="IPR050927">
    <property type="entry name" value="TRPM"/>
</dbReference>
<keyword evidence="9" id="KW-1185">Reference proteome</keyword>
<keyword evidence="4 5" id="KW-0472">Membrane</keyword>
<feature type="domain" description="LSDAT prokaryote" evidence="6">
    <location>
        <begin position="388"/>
        <end position="541"/>
    </location>
</feature>
<evidence type="ECO:0000256" key="5">
    <source>
        <dbReference type="SAM" id="Phobius"/>
    </source>
</evidence>
<dbReference type="OrthoDB" id="9983120at2759"/>
<evidence type="ECO:0000259" key="6">
    <source>
        <dbReference type="Pfam" id="PF18171"/>
    </source>
</evidence>
<evidence type="ECO:0000313" key="8">
    <source>
        <dbReference type="EMBL" id="CAD5126374.1"/>
    </source>
</evidence>
<keyword evidence="3 5" id="KW-1133">Transmembrane helix</keyword>
<comment type="subcellular location">
    <subcellularLocation>
        <location evidence="1">Membrane</location>
        <topology evidence="1">Multi-pass membrane protein</topology>
    </subcellularLocation>
</comment>
<gene>
    <name evidence="8" type="ORF">DGYR_LOCUS13620</name>
</gene>
<dbReference type="Proteomes" id="UP000549394">
    <property type="component" value="Unassembled WGS sequence"/>
</dbReference>
<name>A0A7I8WE89_9ANNE</name>
<dbReference type="Pfam" id="PF25508">
    <property type="entry name" value="TRPM2"/>
    <property type="match status" value="1"/>
</dbReference>
<protein>
    <submittedName>
        <fullName evidence="8">DgyrCDS14515</fullName>
    </submittedName>
</protein>
<evidence type="ECO:0000256" key="4">
    <source>
        <dbReference type="ARBA" id="ARBA00023136"/>
    </source>
</evidence>
<accession>A0A7I8WE89</accession>
<dbReference type="PANTHER" id="PTHR13800:SF1">
    <property type="entry name" value="TRANSIENT RECEPTOR POTENTIAL CATION CHANNEL TRPM"/>
    <property type="match status" value="1"/>
</dbReference>
<feature type="transmembrane region" description="Helical" evidence="5">
    <location>
        <begin position="1233"/>
        <end position="1253"/>
    </location>
</feature>
<dbReference type="InterPro" id="IPR057366">
    <property type="entry name" value="TRPM-like"/>
</dbReference>
<proteinExistence type="predicted"/>
<dbReference type="PANTHER" id="PTHR13800">
    <property type="entry name" value="TRANSIENT RECEPTOR POTENTIAL CATION CHANNEL, SUBFAMILY M, MEMBER 6"/>
    <property type="match status" value="1"/>
</dbReference>
<dbReference type="GO" id="GO:0030001">
    <property type="term" value="P:metal ion transport"/>
    <property type="evidence" value="ECO:0007669"/>
    <property type="project" value="TreeGrafter"/>
</dbReference>
<evidence type="ECO:0000256" key="2">
    <source>
        <dbReference type="ARBA" id="ARBA00022692"/>
    </source>
</evidence>
<keyword evidence="2 5" id="KW-0812">Transmembrane</keyword>
<dbReference type="GO" id="GO:0005261">
    <property type="term" value="F:monoatomic cation channel activity"/>
    <property type="evidence" value="ECO:0007669"/>
    <property type="project" value="TreeGrafter"/>
</dbReference>
<dbReference type="GO" id="GO:0005886">
    <property type="term" value="C:plasma membrane"/>
    <property type="evidence" value="ECO:0007669"/>
    <property type="project" value="TreeGrafter"/>
</dbReference>
<evidence type="ECO:0000313" key="9">
    <source>
        <dbReference type="Proteomes" id="UP000549394"/>
    </source>
</evidence>
<comment type="caution">
    <text evidence="8">The sequence shown here is derived from an EMBL/GenBank/DDBJ whole genome shotgun (WGS) entry which is preliminary data.</text>
</comment>
<sequence>MRVFNKEIEQNTIGNFVHVDQLYFLEDYNDDTLWRNAEKLSNDGNVPYLYFAFGSDYNVAVKTSAILERNYHVLWFKNDRESSSIIDELCENKDYLVTIGDDIGNTLTKYIIRVIPWSRITFKNRSNNFVVDCRRFDCNSDNILKDNFCPELIILLNNEFKNEITDDAKSELIDNLRKHTVLLLTDILTEELKDYGIELVRTIYNKYTSNHSAIVGGHVQMRKIIFTLDAEEFYHSTDIRWMNRSENSDDNHIYLYFDKILINDIIGRLVNLFVENKRLPPVVTFRDNCNIPIKVIETIERESYFLDFKVDSKFKTYIYRLFFLENSFNFQDNEDNETKKVYYEIAHKKSILRYAFRQLINKNQLPFTDSFVLSFLCNTDTTLDFMAETAQTIKENIKETLTLFNPCILTNGLNHGLSEYIGNLIDQMCCIGIVYKSENSQTGYITTNEIEDVKPHLNPKHNCFLFVKASIHEELEENGIDTFITKGNSRECVSLILGGDFNTLKEIVKRIQSKTRVVVIANSGHLAEYISIRQENRREDNNNFYKGLSKSEKTDCDKYIEFILKSEWLKVVRLEKKDDLKNALQSFVYNGKIKFDDGCEGSYHKLKGNSDILRVCKQLFAEQSLRNTNLLITFNNSWENDDLSREFLYNFEEAFYIVLKDYSPLILTDGLPSGITNIVVKTLKLIGEKRIECYGILPLSIGNDWNEPEVQLNFKNRRLCNYHRRFFASTDDKVRNIETKLQLCEQIRREYRQIKPTVLLSILFVIGGKLFDAITDVFTASLRREEHKIFIFKNSGKSSTFLVKFYERTKNLQEIYSRREEWIKELKGAGIEDSQLDTSWNNLVDIHKKLEDIYTINLISTTENELTLAINGINPSINEDREDSLEEALINDNVNHLKKLHNNDQTIIETIYVDDLLHSLYYEREKSEFLSEILRHFLQFLSTPNKDIITDSIKEEITNISRLFQDDSEILSLIDNYHSAKKEFSQLLSTIEDERSQKKKRKEKGSAYELKRFQPKGLLSKRCIDKLKRLLKVLLSPKCKEHYRSGIHIVVHNVKTILEINQNLYKCSFFKAFKLVAKQYNSDFDLYENSFLDWKCSKKRWIFLWAIVSDKAKVADYFWVKGESSIRYALFAVGILKCSLNTENDIVLSTEMSKRQDLWERRACGNLEHCYALNSSKGFEVSATKSKEWENKNMLQLARSVESLTFFENPLCQRYLNNKWKGRRIFLSARLKFTIYSSFYIFFVMLFSYFYLIDLKPLENGSLPLSEKITYAWFLYILIEEIIQV</sequence>
<evidence type="ECO:0000256" key="3">
    <source>
        <dbReference type="ARBA" id="ARBA00022989"/>
    </source>
</evidence>